<reference evidence="3 4" key="2">
    <citation type="submission" date="2020-05" db="EMBL/GenBank/DDBJ databases">
        <authorList>
            <person name="Campoy J."/>
            <person name="Schneeberger K."/>
            <person name="Spophaly S."/>
        </authorList>
    </citation>
    <scope>NUCLEOTIDE SEQUENCE [LARGE SCALE GENOMIC DNA]</scope>
    <source>
        <strain evidence="3">PruArmRojPasFocal</strain>
    </source>
</reference>
<evidence type="ECO:0000259" key="1">
    <source>
        <dbReference type="Pfam" id="PF13456"/>
    </source>
</evidence>
<feature type="domain" description="RNase H type-1" evidence="1">
    <location>
        <begin position="54"/>
        <end position="113"/>
    </location>
</feature>
<sequence length="116" mass="13024">MLFQGFKQHPACCIHATATMGLDYWQLNSSVQKEKDIPMVMKWHPPPTSWIKINFDGSLMNSQAFIGYVIRNCDGHVLLANSNNIGENSINAVESVALRDGLATAIERGWDHSMKY</sequence>
<dbReference type="InterPro" id="IPR036397">
    <property type="entry name" value="RNaseH_sf"/>
</dbReference>
<gene>
    <name evidence="2" type="ORF">CURHAP_LOCUS35832</name>
    <name evidence="3" type="ORF">ORAREDHAP_LOCUS35451</name>
</gene>
<evidence type="ECO:0000313" key="4">
    <source>
        <dbReference type="Proteomes" id="UP000507222"/>
    </source>
</evidence>
<organism evidence="3 5">
    <name type="scientific">Prunus armeniaca</name>
    <name type="common">Apricot</name>
    <name type="synonym">Armeniaca vulgaris</name>
    <dbReference type="NCBI Taxonomy" id="36596"/>
    <lineage>
        <taxon>Eukaryota</taxon>
        <taxon>Viridiplantae</taxon>
        <taxon>Streptophyta</taxon>
        <taxon>Embryophyta</taxon>
        <taxon>Tracheophyta</taxon>
        <taxon>Spermatophyta</taxon>
        <taxon>Magnoliopsida</taxon>
        <taxon>eudicotyledons</taxon>
        <taxon>Gunneridae</taxon>
        <taxon>Pentapetalae</taxon>
        <taxon>rosids</taxon>
        <taxon>fabids</taxon>
        <taxon>Rosales</taxon>
        <taxon>Rosaceae</taxon>
        <taxon>Amygdaloideae</taxon>
        <taxon>Amygdaleae</taxon>
        <taxon>Prunus</taxon>
    </lineage>
</organism>
<evidence type="ECO:0000313" key="3">
    <source>
        <dbReference type="EMBL" id="CAB4312806.1"/>
    </source>
</evidence>
<dbReference type="GO" id="GO:0003676">
    <property type="term" value="F:nucleic acid binding"/>
    <property type="evidence" value="ECO:0007669"/>
    <property type="project" value="InterPro"/>
</dbReference>
<reference evidence="5" key="1">
    <citation type="journal article" date="2020" name="Genome Biol.">
        <title>Gamete binning: chromosome-level and haplotype-resolved genome assembly enabled by high-throughput single-cell sequencing of gamete genomes.</title>
        <authorList>
            <person name="Campoy J.A."/>
            <person name="Sun H."/>
            <person name="Goel M."/>
            <person name="Jiao W.-B."/>
            <person name="Folz-Donahue K."/>
            <person name="Wang N."/>
            <person name="Rubio M."/>
            <person name="Liu C."/>
            <person name="Kukat C."/>
            <person name="Ruiz D."/>
            <person name="Huettel B."/>
            <person name="Schneeberger K."/>
        </authorList>
    </citation>
    <scope>NUCLEOTIDE SEQUENCE [LARGE SCALE GENOMIC DNA]</scope>
    <source>
        <strain evidence="5">cv. Rojo Pasion</strain>
    </source>
</reference>
<dbReference type="Gene3D" id="3.30.420.10">
    <property type="entry name" value="Ribonuclease H-like superfamily/Ribonuclease H"/>
    <property type="match status" value="1"/>
</dbReference>
<dbReference type="InterPro" id="IPR002156">
    <property type="entry name" value="RNaseH_domain"/>
</dbReference>
<keyword evidence="5" id="KW-1185">Reference proteome</keyword>
<dbReference type="SUPFAM" id="SSF53098">
    <property type="entry name" value="Ribonuclease H-like"/>
    <property type="match status" value="1"/>
</dbReference>
<dbReference type="PANTHER" id="PTHR47723:SF23">
    <property type="entry name" value="REVERSE TRANSCRIPTASE-LIKE PROTEIN"/>
    <property type="match status" value="1"/>
</dbReference>
<dbReference type="PANTHER" id="PTHR47723">
    <property type="entry name" value="OS05G0353850 PROTEIN"/>
    <property type="match status" value="1"/>
</dbReference>
<proteinExistence type="predicted"/>
<name>A0A6J5XFV1_PRUAR</name>
<evidence type="ECO:0000313" key="5">
    <source>
        <dbReference type="Proteomes" id="UP000507245"/>
    </source>
</evidence>
<dbReference type="InterPro" id="IPR053151">
    <property type="entry name" value="RNase_H-like"/>
</dbReference>
<accession>A0A6J5XFV1</accession>
<dbReference type="InterPro" id="IPR012337">
    <property type="entry name" value="RNaseH-like_sf"/>
</dbReference>
<dbReference type="EMBL" id="CAEKDK010000006">
    <property type="protein sequence ID" value="CAB4282397.1"/>
    <property type="molecule type" value="Genomic_DNA"/>
</dbReference>
<evidence type="ECO:0000313" key="2">
    <source>
        <dbReference type="EMBL" id="CAB4282397.1"/>
    </source>
</evidence>
<dbReference type="Pfam" id="PF13456">
    <property type="entry name" value="RVT_3"/>
    <property type="match status" value="1"/>
</dbReference>
<dbReference type="Proteomes" id="UP000507222">
    <property type="component" value="Unassembled WGS sequence"/>
</dbReference>
<dbReference type="GO" id="GO:0004523">
    <property type="term" value="F:RNA-DNA hybrid ribonuclease activity"/>
    <property type="evidence" value="ECO:0007669"/>
    <property type="project" value="InterPro"/>
</dbReference>
<dbReference type="AlphaFoldDB" id="A0A6J5XFV1"/>
<dbReference type="EMBL" id="CAEKKB010000006">
    <property type="protein sequence ID" value="CAB4312806.1"/>
    <property type="molecule type" value="Genomic_DNA"/>
</dbReference>
<dbReference type="OrthoDB" id="1165565at2759"/>
<protein>
    <recommendedName>
        <fullName evidence="1">RNase H type-1 domain-containing protein</fullName>
    </recommendedName>
</protein>
<dbReference type="Proteomes" id="UP000507245">
    <property type="component" value="Unassembled WGS sequence"/>
</dbReference>